<dbReference type="EMBL" id="JANSHE010004366">
    <property type="protein sequence ID" value="KAJ2978296.1"/>
    <property type="molecule type" value="Genomic_DNA"/>
</dbReference>
<organism evidence="1 2">
    <name type="scientific">Trametes sanguinea</name>
    <dbReference type="NCBI Taxonomy" id="158606"/>
    <lineage>
        <taxon>Eukaryota</taxon>
        <taxon>Fungi</taxon>
        <taxon>Dikarya</taxon>
        <taxon>Basidiomycota</taxon>
        <taxon>Agaricomycotina</taxon>
        <taxon>Agaricomycetes</taxon>
        <taxon>Polyporales</taxon>
        <taxon>Polyporaceae</taxon>
        <taxon>Trametes</taxon>
    </lineage>
</organism>
<accession>A0ACC1NIE7</accession>
<protein>
    <submittedName>
        <fullName evidence="1">Uncharacterized protein</fullName>
    </submittedName>
</protein>
<gene>
    <name evidence="1" type="ORF">NUW54_g11305</name>
</gene>
<name>A0ACC1NIE7_9APHY</name>
<evidence type="ECO:0000313" key="1">
    <source>
        <dbReference type="EMBL" id="KAJ2978296.1"/>
    </source>
</evidence>
<reference evidence="1" key="1">
    <citation type="submission" date="2022-08" db="EMBL/GenBank/DDBJ databases">
        <title>Genome Sequence of Pycnoporus sanguineus.</title>
        <authorList>
            <person name="Buettner E."/>
        </authorList>
    </citation>
    <scope>NUCLEOTIDE SEQUENCE</scope>
    <source>
        <strain evidence="1">CG-C14</strain>
    </source>
</reference>
<comment type="caution">
    <text evidence="1">The sequence shown here is derived from an EMBL/GenBank/DDBJ whole genome shotgun (WGS) entry which is preliminary data.</text>
</comment>
<sequence length="308" mass="33724">MKMKLALNFGEAGLKDTSESVDTAVSAANQVNVPRAHYFHKDVHYGAEPMFAYTLRRCYNPELPLSCPAATRSAHDSNNFRPVSSAEDAARAASLLRHSAGPLVHSPMSSGKAIRIWRLCRYRREHPRQEPTQLAPLRRHAGLLRCGNRTGYVTPHAPYGLANVSGGKPSPLALGRLVRYLSIEERPISVCTHFARDGAGQASFHRPIRAPRTLDARKTAQVDGGVYRLSDRQPVCHFDAVDAQRLLQEDLRRIRSHACGMAGGRGLCRPEQDYWLLAHLAAAHTLGGWADALGARRLGQAGKGCTAS</sequence>
<dbReference type="Proteomes" id="UP001144978">
    <property type="component" value="Unassembled WGS sequence"/>
</dbReference>
<evidence type="ECO:0000313" key="2">
    <source>
        <dbReference type="Proteomes" id="UP001144978"/>
    </source>
</evidence>
<keyword evidence="2" id="KW-1185">Reference proteome</keyword>
<proteinExistence type="predicted"/>